<evidence type="ECO:0000256" key="1">
    <source>
        <dbReference type="SAM" id="SignalP"/>
    </source>
</evidence>
<dbReference type="AlphaFoldDB" id="A0A2S7WQS7"/>
<name>A0A2S7WQS7_9FLAO</name>
<dbReference type="EMBL" id="MSCN01000001">
    <property type="protein sequence ID" value="PQJ79934.1"/>
    <property type="molecule type" value="Genomic_DNA"/>
</dbReference>
<dbReference type="Proteomes" id="UP000238882">
    <property type="component" value="Unassembled WGS sequence"/>
</dbReference>
<protein>
    <recommendedName>
        <fullName evidence="4">Lipocalin-like domain-containing protein</fullName>
    </recommendedName>
</protein>
<dbReference type="RefSeq" id="WP_105016531.1">
    <property type="nucleotide sequence ID" value="NZ_MSCN01000001.1"/>
</dbReference>
<evidence type="ECO:0008006" key="4">
    <source>
        <dbReference type="Google" id="ProtNLM"/>
    </source>
</evidence>
<organism evidence="2 3">
    <name type="scientific">Polaribacter porphyrae</name>
    <dbReference type="NCBI Taxonomy" id="1137780"/>
    <lineage>
        <taxon>Bacteria</taxon>
        <taxon>Pseudomonadati</taxon>
        <taxon>Bacteroidota</taxon>
        <taxon>Flavobacteriia</taxon>
        <taxon>Flavobacteriales</taxon>
        <taxon>Flavobacteriaceae</taxon>
    </lineage>
</organism>
<gene>
    <name evidence="2" type="ORF">BTO18_12475</name>
</gene>
<feature type="signal peptide" evidence="1">
    <location>
        <begin position="1"/>
        <end position="20"/>
    </location>
</feature>
<comment type="caution">
    <text evidence="2">The sequence shown here is derived from an EMBL/GenBank/DDBJ whole genome shotgun (WGS) entry which is preliminary data.</text>
</comment>
<evidence type="ECO:0000313" key="2">
    <source>
        <dbReference type="EMBL" id="PQJ79934.1"/>
    </source>
</evidence>
<dbReference type="PROSITE" id="PS51257">
    <property type="entry name" value="PROKAR_LIPOPROTEIN"/>
    <property type="match status" value="1"/>
</dbReference>
<proteinExistence type="predicted"/>
<keyword evidence="1" id="KW-0732">Signal</keyword>
<dbReference type="OrthoDB" id="1445355at2"/>
<keyword evidence="3" id="KW-1185">Reference proteome</keyword>
<accession>A0A2S7WQS7</accession>
<sequence length="177" mass="18924">MKFSKILLIAIFTISLIGCGSDNSEPPFLLSNANLAGTYNIGSLTAQEKEDAKAQSGSVVNLSTTNVVGDIFQLDFVLNANGNYTAKGSYSITSTINDANGGSTEEKEIINVDASGSYQLNTTSNTISFNPTTGDFIEGSFTITTFNETSITLTQDEIDDDGSFIYTTKVTVMFTRN</sequence>
<reference evidence="2 3" key="1">
    <citation type="submission" date="2016-12" db="EMBL/GenBank/DDBJ databases">
        <title>Trade-off between light-utilization and light-protection in marine flavobacteria.</title>
        <authorList>
            <person name="Kumagai Y."/>
            <person name="Yoshizawa S."/>
            <person name="Kogure K."/>
            <person name="Iwasaki W."/>
        </authorList>
    </citation>
    <scope>NUCLEOTIDE SEQUENCE [LARGE SCALE GENOMIC DNA]</scope>
    <source>
        <strain evidence="2 3">NBRC 108759</strain>
    </source>
</reference>
<feature type="chain" id="PRO_5015655132" description="Lipocalin-like domain-containing protein" evidence="1">
    <location>
        <begin position="21"/>
        <end position="177"/>
    </location>
</feature>
<evidence type="ECO:0000313" key="3">
    <source>
        <dbReference type="Proteomes" id="UP000238882"/>
    </source>
</evidence>